<dbReference type="Proteomes" id="UP000184300">
    <property type="component" value="Unassembled WGS sequence"/>
</dbReference>
<keyword evidence="3 6" id="KW-0812">Transmembrane</keyword>
<evidence type="ECO:0000256" key="5">
    <source>
        <dbReference type="ARBA" id="ARBA00023136"/>
    </source>
</evidence>
<dbReference type="InterPro" id="IPR020846">
    <property type="entry name" value="MFS_dom"/>
</dbReference>
<dbReference type="PANTHER" id="PTHR23502:SF134">
    <property type="entry name" value="MAJOR FACILITATOR SUPERFAMILY (MFS) PROFILE DOMAIN-CONTAINING PROTEIN-RELATED"/>
    <property type="match status" value="1"/>
</dbReference>
<dbReference type="RefSeq" id="XP_022403555.1">
    <property type="nucleotide sequence ID" value="XM_022546086.1"/>
</dbReference>
<evidence type="ECO:0000256" key="3">
    <source>
        <dbReference type="ARBA" id="ARBA00022692"/>
    </source>
</evidence>
<sequence>MPEKANKTFLPSSPCKNGHPVVNETDTLLPMPAVVSSHSSLLGDLGRCQGFSRQETKYLYLEFDTALPTPRIALPPGPGQLPPPEQPCLKKYTSPYLWPKWRKSMLTCISCISTAIAGYSTGEISPASEELMKQWGISSVVYNLGITIFCIGFALAPMVIAPFSEVNGRRPVFIASGILFTASTIACGSSRIFAGLLVARLIQGVGASTFATVVGGVISDFYEAEDRNTPMAIYSGGALFGTGLAPLISSMIVYHTSWRWVYYSHAIAAGCLVVLMLLFFKETRGNVILRGKAQALNKYYDQLEEAGHIGVMISDKDEACRIRWKVQSDEQRASLTQMILTSCYRPFNMLVTEPVVFFFSLWIAFSWAVLYLQFAAVPLVFATNHGFNIQQTGAVFTSICVGVILMTSISIVQEKIASRFGILPKSAEGRLYFACVQAALLPAGLFWFGWTSYPSIPWIVPTIAVGCATMGIYSVYLAVFNYLADTYHRYASSAIAAQSCCRNLLGGVFPLVTNAMFTNLGYPGASSLLGGIGLLLTLVPWVLLFYGPKIRARSKLASELAN</sequence>
<name>A0A1L9VSJ0_ASPGL</name>
<dbReference type="OrthoDB" id="6770063at2759"/>
<dbReference type="SUPFAM" id="SSF103473">
    <property type="entry name" value="MFS general substrate transporter"/>
    <property type="match status" value="1"/>
</dbReference>
<feature type="domain" description="Major facilitator superfamily (MFS) profile" evidence="7">
    <location>
        <begin position="106"/>
        <end position="551"/>
    </location>
</feature>
<keyword evidence="9" id="KW-1185">Reference proteome</keyword>
<feature type="transmembrane region" description="Helical" evidence="6">
    <location>
        <begin position="504"/>
        <end position="522"/>
    </location>
</feature>
<dbReference type="GeneID" id="34462347"/>
<evidence type="ECO:0000256" key="4">
    <source>
        <dbReference type="ARBA" id="ARBA00022989"/>
    </source>
</evidence>
<dbReference type="Gene3D" id="1.20.1250.20">
    <property type="entry name" value="MFS general substrate transporter like domains"/>
    <property type="match status" value="1"/>
</dbReference>
<dbReference type="PROSITE" id="PS50850">
    <property type="entry name" value="MFS"/>
    <property type="match status" value="1"/>
</dbReference>
<feature type="transmembrane region" description="Helical" evidence="6">
    <location>
        <begin position="393"/>
        <end position="411"/>
    </location>
</feature>
<gene>
    <name evidence="8" type="ORF">ASPGLDRAFT_44760</name>
</gene>
<evidence type="ECO:0000256" key="1">
    <source>
        <dbReference type="ARBA" id="ARBA00004651"/>
    </source>
</evidence>
<dbReference type="VEuPathDB" id="FungiDB:ASPGLDRAFT_44760"/>
<evidence type="ECO:0000313" key="8">
    <source>
        <dbReference type="EMBL" id="OJJ86866.1"/>
    </source>
</evidence>
<evidence type="ECO:0000313" key="9">
    <source>
        <dbReference type="Proteomes" id="UP000184300"/>
    </source>
</evidence>
<dbReference type="STRING" id="1160497.A0A1L9VSJ0"/>
<dbReference type="GO" id="GO:0005886">
    <property type="term" value="C:plasma membrane"/>
    <property type="evidence" value="ECO:0007669"/>
    <property type="project" value="UniProtKB-SubCell"/>
</dbReference>
<dbReference type="FunFam" id="1.20.1250.20:FF:000082">
    <property type="entry name" value="MFS multidrug transporter, putative"/>
    <property type="match status" value="1"/>
</dbReference>
<dbReference type="GO" id="GO:0022857">
    <property type="term" value="F:transmembrane transporter activity"/>
    <property type="evidence" value="ECO:0007669"/>
    <property type="project" value="InterPro"/>
</dbReference>
<protein>
    <recommendedName>
        <fullName evidence="7">Major facilitator superfamily (MFS) profile domain-containing protein</fullName>
    </recommendedName>
</protein>
<feature type="transmembrane region" description="Helical" evidence="6">
    <location>
        <begin position="355"/>
        <end position="381"/>
    </location>
</feature>
<dbReference type="FunFam" id="1.20.1720.10:FF:000061">
    <property type="entry name" value="Uncharacterized protein"/>
    <property type="match status" value="1"/>
</dbReference>
<dbReference type="InterPro" id="IPR011701">
    <property type="entry name" value="MFS"/>
</dbReference>
<dbReference type="CDD" id="cd17323">
    <property type="entry name" value="MFS_Tpo1_MDR_like"/>
    <property type="match status" value="1"/>
</dbReference>
<comment type="similarity">
    <text evidence="2">Belongs to the major facilitator superfamily.</text>
</comment>
<organism evidence="8 9">
    <name type="scientific">Aspergillus glaucus CBS 516.65</name>
    <dbReference type="NCBI Taxonomy" id="1160497"/>
    <lineage>
        <taxon>Eukaryota</taxon>
        <taxon>Fungi</taxon>
        <taxon>Dikarya</taxon>
        <taxon>Ascomycota</taxon>
        <taxon>Pezizomycotina</taxon>
        <taxon>Eurotiomycetes</taxon>
        <taxon>Eurotiomycetidae</taxon>
        <taxon>Eurotiales</taxon>
        <taxon>Aspergillaceae</taxon>
        <taxon>Aspergillus</taxon>
        <taxon>Aspergillus subgen. Aspergillus</taxon>
    </lineage>
</organism>
<feature type="transmembrane region" description="Helical" evidence="6">
    <location>
        <begin position="456"/>
        <end position="483"/>
    </location>
</feature>
<dbReference type="AlphaFoldDB" id="A0A1L9VSJ0"/>
<feature type="transmembrane region" description="Helical" evidence="6">
    <location>
        <begin position="260"/>
        <end position="280"/>
    </location>
</feature>
<dbReference type="InterPro" id="IPR036259">
    <property type="entry name" value="MFS_trans_sf"/>
</dbReference>
<evidence type="ECO:0000259" key="7">
    <source>
        <dbReference type="PROSITE" id="PS50850"/>
    </source>
</evidence>
<dbReference type="Pfam" id="PF07690">
    <property type="entry name" value="MFS_1"/>
    <property type="match status" value="1"/>
</dbReference>
<keyword evidence="5 6" id="KW-0472">Membrane</keyword>
<evidence type="ECO:0000256" key="2">
    <source>
        <dbReference type="ARBA" id="ARBA00008335"/>
    </source>
</evidence>
<feature type="transmembrane region" description="Helical" evidence="6">
    <location>
        <begin position="528"/>
        <end position="546"/>
    </location>
</feature>
<comment type="subcellular location">
    <subcellularLocation>
        <location evidence="1">Cell membrane</location>
        <topology evidence="1">Multi-pass membrane protein</topology>
    </subcellularLocation>
</comment>
<dbReference type="EMBL" id="KV878892">
    <property type="protein sequence ID" value="OJJ86866.1"/>
    <property type="molecule type" value="Genomic_DNA"/>
</dbReference>
<feature type="transmembrane region" description="Helical" evidence="6">
    <location>
        <begin position="231"/>
        <end position="254"/>
    </location>
</feature>
<reference evidence="9" key="1">
    <citation type="journal article" date="2017" name="Genome Biol.">
        <title>Comparative genomics reveals high biological diversity and specific adaptations in the industrially and medically important fungal genus Aspergillus.</title>
        <authorList>
            <person name="de Vries R.P."/>
            <person name="Riley R."/>
            <person name="Wiebenga A."/>
            <person name="Aguilar-Osorio G."/>
            <person name="Amillis S."/>
            <person name="Uchima C.A."/>
            <person name="Anderluh G."/>
            <person name="Asadollahi M."/>
            <person name="Askin M."/>
            <person name="Barry K."/>
            <person name="Battaglia E."/>
            <person name="Bayram O."/>
            <person name="Benocci T."/>
            <person name="Braus-Stromeyer S.A."/>
            <person name="Caldana C."/>
            <person name="Canovas D."/>
            <person name="Cerqueira G.C."/>
            <person name="Chen F."/>
            <person name="Chen W."/>
            <person name="Choi C."/>
            <person name="Clum A."/>
            <person name="Dos Santos R.A."/>
            <person name="Damasio A.R."/>
            <person name="Diallinas G."/>
            <person name="Emri T."/>
            <person name="Fekete E."/>
            <person name="Flipphi M."/>
            <person name="Freyberg S."/>
            <person name="Gallo A."/>
            <person name="Gournas C."/>
            <person name="Habgood R."/>
            <person name="Hainaut M."/>
            <person name="Harispe M.L."/>
            <person name="Henrissat B."/>
            <person name="Hilden K.S."/>
            <person name="Hope R."/>
            <person name="Hossain A."/>
            <person name="Karabika E."/>
            <person name="Karaffa L."/>
            <person name="Karanyi Z."/>
            <person name="Krasevec N."/>
            <person name="Kuo A."/>
            <person name="Kusch H."/>
            <person name="LaButti K."/>
            <person name="Lagendijk E.L."/>
            <person name="Lapidus A."/>
            <person name="Levasseur A."/>
            <person name="Lindquist E."/>
            <person name="Lipzen A."/>
            <person name="Logrieco A.F."/>
            <person name="MacCabe A."/>
            <person name="Maekelae M.R."/>
            <person name="Malavazi I."/>
            <person name="Melin P."/>
            <person name="Meyer V."/>
            <person name="Mielnichuk N."/>
            <person name="Miskei M."/>
            <person name="Molnar A.P."/>
            <person name="Mule G."/>
            <person name="Ngan C.Y."/>
            <person name="Orejas M."/>
            <person name="Orosz E."/>
            <person name="Ouedraogo J.P."/>
            <person name="Overkamp K.M."/>
            <person name="Park H.-S."/>
            <person name="Perrone G."/>
            <person name="Piumi F."/>
            <person name="Punt P.J."/>
            <person name="Ram A.F."/>
            <person name="Ramon A."/>
            <person name="Rauscher S."/>
            <person name="Record E."/>
            <person name="Riano-Pachon D.M."/>
            <person name="Robert V."/>
            <person name="Roehrig J."/>
            <person name="Ruller R."/>
            <person name="Salamov A."/>
            <person name="Salih N.S."/>
            <person name="Samson R.A."/>
            <person name="Sandor E."/>
            <person name="Sanguinetti M."/>
            <person name="Schuetze T."/>
            <person name="Sepcic K."/>
            <person name="Shelest E."/>
            <person name="Sherlock G."/>
            <person name="Sophianopoulou V."/>
            <person name="Squina F.M."/>
            <person name="Sun H."/>
            <person name="Susca A."/>
            <person name="Todd R.B."/>
            <person name="Tsang A."/>
            <person name="Unkles S.E."/>
            <person name="van de Wiele N."/>
            <person name="van Rossen-Uffink D."/>
            <person name="Oliveira J.V."/>
            <person name="Vesth T.C."/>
            <person name="Visser J."/>
            <person name="Yu J.-H."/>
            <person name="Zhou M."/>
            <person name="Andersen M.R."/>
            <person name="Archer D.B."/>
            <person name="Baker S.E."/>
            <person name="Benoit I."/>
            <person name="Brakhage A.A."/>
            <person name="Braus G.H."/>
            <person name="Fischer R."/>
            <person name="Frisvad J.C."/>
            <person name="Goldman G.H."/>
            <person name="Houbraken J."/>
            <person name="Oakley B."/>
            <person name="Pocsi I."/>
            <person name="Scazzocchio C."/>
            <person name="Seiboth B."/>
            <person name="vanKuyk P.A."/>
            <person name="Wortman J."/>
            <person name="Dyer P.S."/>
            <person name="Grigoriev I.V."/>
        </authorList>
    </citation>
    <scope>NUCLEOTIDE SEQUENCE [LARGE SCALE GENOMIC DNA]</scope>
    <source>
        <strain evidence="9">CBS 516.65</strain>
    </source>
</reference>
<feature type="transmembrane region" description="Helical" evidence="6">
    <location>
        <begin position="431"/>
        <end position="450"/>
    </location>
</feature>
<proteinExistence type="inferred from homology"/>
<evidence type="ECO:0000256" key="6">
    <source>
        <dbReference type="SAM" id="Phobius"/>
    </source>
</evidence>
<feature type="transmembrane region" description="Helical" evidence="6">
    <location>
        <begin position="140"/>
        <end position="160"/>
    </location>
</feature>
<dbReference type="PANTHER" id="PTHR23502">
    <property type="entry name" value="MAJOR FACILITATOR SUPERFAMILY"/>
    <property type="match status" value="1"/>
</dbReference>
<accession>A0A1L9VSJ0</accession>
<feature type="transmembrane region" description="Helical" evidence="6">
    <location>
        <begin position="172"/>
        <end position="194"/>
    </location>
</feature>
<keyword evidence="4 6" id="KW-1133">Transmembrane helix</keyword>